<evidence type="ECO:0000313" key="1">
    <source>
        <dbReference type="EMBL" id="SVC75452.1"/>
    </source>
</evidence>
<reference evidence="1" key="1">
    <citation type="submission" date="2018-05" db="EMBL/GenBank/DDBJ databases">
        <authorList>
            <person name="Lanie J.A."/>
            <person name="Ng W.-L."/>
            <person name="Kazmierczak K.M."/>
            <person name="Andrzejewski T.M."/>
            <person name="Davidsen T.M."/>
            <person name="Wayne K.J."/>
            <person name="Tettelin H."/>
            <person name="Glass J.I."/>
            <person name="Rusch D."/>
            <person name="Podicherti R."/>
            <person name="Tsui H.-C.T."/>
            <person name="Winkler M.E."/>
        </authorList>
    </citation>
    <scope>NUCLEOTIDE SEQUENCE</scope>
</reference>
<dbReference type="AlphaFoldDB" id="A0A382PTX8"/>
<dbReference type="InterPro" id="IPR010710">
    <property type="entry name" value="DUF1289"/>
</dbReference>
<proteinExistence type="predicted"/>
<accession>A0A382PTX8</accession>
<sequence length="100" mass="11600">MSKNKLIDPCIGLCKFDPVTGYCYGCACTLQDRNKWTNGTSDTWKSKNLHDIKRRLSNSWPLNSWLSNYKYKQEKGESLFEIGEKILDIPDDEFLKSDSK</sequence>
<dbReference type="EMBL" id="UINC01108957">
    <property type="protein sequence ID" value="SVC75452.1"/>
    <property type="molecule type" value="Genomic_DNA"/>
</dbReference>
<gene>
    <name evidence="1" type="ORF">METZ01_LOCUS328306</name>
</gene>
<name>A0A382PTX8_9ZZZZ</name>
<dbReference type="Pfam" id="PF06945">
    <property type="entry name" value="DUF1289"/>
    <property type="match status" value="1"/>
</dbReference>
<organism evidence="1">
    <name type="scientific">marine metagenome</name>
    <dbReference type="NCBI Taxonomy" id="408172"/>
    <lineage>
        <taxon>unclassified sequences</taxon>
        <taxon>metagenomes</taxon>
        <taxon>ecological metagenomes</taxon>
    </lineage>
</organism>
<protein>
    <recommendedName>
        <fullName evidence="2">DUF1289 domain-containing protein</fullName>
    </recommendedName>
</protein>
<evidence type="ECO:0008006" key="2">
    <source>
        <dbReference type="Google" id="ProtNLM"/>
    </source>
</evidence>